<feature type="compositionally biased region" description="Basic and acidic residues" evidence="1">
    <location>
        <begin position="1"/>
        <end position="10"/>
    </location>
</feature>
<proteinExistence type="predicted"/>
<name>A0ABR4ITB2_9EURO</name>
<comment type="caution">
    <text evidence="3">The sequence shown here is derived from an EMBL/GenBank/DDBJ whole genome shotgun (WGS) entry which is preliminary data.</text>
</comment>
<accession>A0ABR4ITB2</accession>
<feature type="domain" description="Heterokaryon incompatibility" evidence="2">
    <location>
        <begin position="211"/>
        <end position="389"/>
    </location>
</feature>
<dbReference type="PANTHER" id="PTHR24148:SF64">
    <property type="entry name" value="HETEROKARYON INCOMPATIBILITY DOMAIN-CONTAINING PROTEIN"/>
    <property type="match status" value="1"/>
</dbReference>
<evidence type="ECO:0000259" key="2">
    <source>
        <dbReference type="Pfam" id="PF06985"/>
    </source>
</evidence>
<dbReference type="EMBL" id="JBFXLU010000292">
    <property type="protein sequence ID" value="KAL2831005.1"/>
    <property type="molecule type" value="Genomic_DNA"/>
</dbReference>
<sequence length="793" mass="87923">MSSDQRGFRDRLRRFFTTSRQHKSGSQLPQSPPGPQRDVATQPQELAEGPLGTDKMPGDVASERTALSSSAKPPQVEEDQDDEDAKFPEVSIGLLTNYGPYWCCFDYTSDDDDATTAAPAGGVVASAPASADDDTARETRTKWAAGAAATFAPEFLGPKVFVAQDNQTPDAESYSLPTFLYDLVTRRVIETSTLLSPQQAEIEEERKKIQYAVISHVWGAQGVELDPRPYGVDHWIPVRNEEKLIRILEAARILVGERYIWMDILCINQDFRGSKARQADVAEMGRYFRNATGCLVWMDDAFEECGEDGWGKDVLGSLEAANAVFGLNREGLSIASVPNEAGPCSGSGAGIAIATREIMSDAAEALEWSRKIRKLERAPWFKRVWTLQEAVIPKDLLICTPEGYMTSRSTLFRLVSLVEATARQLLREGRMESVEIMQELHGSEVYKILKLQHLYEYGQIGFWHIAQAVRSRSCAVNNERMIGVSGMLQRTYPILSHLMESEQLLGETWEQALLESDFSALMYLGDRPSVYSMFADPVNGMPFITLGGGGKQLDKEMWKETHWLKLVDGVAMKDVGCDRVRSVTGVMCTVLQGALQEWMNTQTPFQDMDLDTHLSLATAWGLPKHTRSIMDINGQMKEYSPGGYAAFLSLAPSWASPILGRLKNKKFSREVKHLFPRALLHRIRILQLLLRANQGKHAVVLLQMANSEPQVGLISEPPDDTIISLTPSSYRDHPGPGCLLVKVLEDGVFHKIGIGLGRTVRADSFVSGQIIPPPRIPGLPWVYVSSLESATQG</sequence>
<evidence type="ECO:0000313" key="4">
    <source>
        <dbReference type="Proteomes" id="UP001610446"/>
    </source>
</evidence>
<dbReference type="Pfam" id="PF06985">
    <property type="entry name" value="HET"/>
    <property type="match status" value="1"/>
</dbReference>
<feature type="region of interest" description="Disordered" evidence="1">
    <location>
        <begin position="1"/>
        <end position="85"/>
    </location>
</feature>
<dbReference type="InterPro" id="IPR052895">
    <property type="entry name" value="HetReg/Transcr_Mod"/>
</dbReference>
<dbReference type="PANTHER" id="PTHR24148">
    <property type="entry name" value="ANKYRIN REPEAT DOMAIN-CONTAINING PROTEIN 39 HOMOLOG-RELATED"/>
    <property type="match status" value="1"/>
</dbReference>
<dbReference type="InterPro" id="IPR010730">
    <property type="entry name" value="HET"/>
</dbReference>
<dbReference type="Proteomes" id="UP001610446">
    <property type="component" value="Unassembled WGS sequence"/>
</dbReference>
<protein>
    <submittedName>
        <fullName evidence="3">Heterokaryon incompatibility protein-domain-containing protein</fullName>
    </submittedName>
</protein>
<reference evidence="3 4" key="1">
    <citation type="submission" date="2024-07" db="EMBL/GenBank/DDBJ databases">
        <title>Section-level genome sequencing and comparative genomics of Aspergillus sections Usti and Cavernicolus.</title>
        <authorList>
            <consortium name="Lawrence Berkeley National Laboratory"/>
            <person name="Nybo J.L."/>
            <person name="Vesth T.C."/>
            <person name="Theobald S."/>
            <person name="Frisvad J.C."/>
            <person name="Larsen T.O."/>
            <person name="Kjaerboelling I."/>
            <person name="Rothschild-Mancinelli K."/>
            <person name="Lyhne E.K."/>
            <person name="Kogle M.E."/>
            <person name="Barry K."/>
            <person name="Clum A."/>
            <person name="Na H."/>
            <person name="Ledsgaard L."/>
            <person name="Lin J."/>
            <person name="Lipzen A."/>
            <person name="Kuo A."/>
            <person name="Riley R."/>
            <person name="Mondo S."/>
            <person name="Labutti K."/>
            <person name="Haridas S."/>
            <person name="Pangalinan J."/>
            <person name="Salamov A.A."/>
            <person name="Simmons B.A."/>
            <person name="Magnuson J.K."/>
            <person name="Chen J."/>
            <person name="Drula E."/>
            <person name="Henrissat B."/>
            <person name="Wiebenga A."/>
            <person name="Lubbers R.J."/>
            <person name="Gomes A.C."/>
            <person name="Makela M.R."/>
            <person name="Stajich J."/>
            <person name="Grigoriev I.V."/>
            <person name="Mortensen U.H."/>
            <person name="De Vries R.P."/>
            <person name="Baker S.E."/>
            <person name="Andersen M.R."/>
        </authorList>
    </citation>
    <scope>NUCLEOTIDE SEQUENCE [LARGE SCALE GENOMIC DNA]</scope>
    <source>
        <strain evidence="3 4">CBS 123904</strain>
    </source>
</reference>
<evidence type="ECO:0000256" key="1">
    <source>
        <dbReference type="SAM" id="MobiDB-lite"/>
    </source>
</evidence>
<gene>
    <name evidence="3" type="ORF">BJY01DRAFT_254423</name>
</gene>
<keyword evidence="4" id="KW-1185">Reference proteome</keyword>
<organism evidence="3 4">
    <name type="scientific">Aspergillus pseudoustus</name>
    <dbReference type="NCBI Taxonomy" id="1810923"/>
    <lineage>
        <taxon>Eukaryota</taxon>
        <taxon>Fungi</taxon>
        <taxon>Dikarya</taxon>
        <taxon>Ascomycota</taxon>
        <taxon>Pezizomycotina</taxon>
        <taxon>Eurotiomycetes</taxon>
        <taxon>Eurotiomycetidae</taxon>
        <taxon>Eurotiales</taxon>
        <taxon>Aspergillaceae</taxon>
        <taxon>Aspergillus</taxon>
        <taxon>Aspergillus subgen. Nidulantes</taxon>
    </lineage>
</organism>
<evidence type="ECO:0000313" key="3">
    <source>
        <dbReference type="EMBL" id="KAL2831005.1"/>
    </source>
</evidence>